<comment type="caution">
    <text evidence="1">The sequence shown here is derived from an EMBL/GenBank/DDBJ whole genome shotgun (WGS) entry which is preliminary data.</text>
</comment>
<protein>
    <submittedName>
        <fullName evidence="1">Unnamed protein product</fullName>
    </submittedName>
</protein>
<dbReference type="EMBL" id="BSXS01010061">
    <property type="protein sequence ID" value="GME97302.1"/>
    <property type="molecule type" value="Genomic_DNA"/>
</dbReference>
<keyword evidence="2" id="KW-1185">Reference proteome</keyword>
<proteinExistence type="predicted"/>
<accession>A0ACB5TXV1</accession>
<gene>
    <name evidence="1" type="ORF">Amon02_001020600</name>
</gene>
<name>A0ACB5TXV1_AMBMO</name>
<dbReference type="Proteomes" id="UP001165064">
    <property type="component" value="Unassembled WGS sequence"/>
</dbReference>
<evidence type="ECO:0000313" key="1">
    <source>
        <dbReference type="EMBL" id="GME97302.1"/>
    </source>
</evidence>
<organism evidence="1 2">
    <name type="scientific">Ambrosiozyma monospora</name>
    <name type="common">Yeast</name>
    <name type="synonym">Endomycopsis monosporus</name>
    <dbReference type="NCBI Taxonomy" id="43982"/>
    <lineage>
        <taxon>Eukaryota</taxon>
        <taxon>Fungi</taxon>
        <taxon>Dikarya</taxon>
        <taxon>Ascomycota</taxon>
        <taxon>Saccharomycotina</taxon>
        <taxon>Pichiomycetes</taxon>
        <taxon>Pichiales</taxon>
        <taxon>Pichiaceae</taxon>
        <taxon>Ambrosiozyma</taxon>
    </lineage>
</organism>
<sequence length="359" mass="41154">MVLLTLELSRSSLNSQKVDHLLDVGIGMANFSLDTAQYDLFLIYARLFTSIRRNHSASDNDNEDDNGNGNLSYYYFYNVDNIDGLCDILGRNMKFIPDDRKDLVLNISLWVYPEPELPYFPIDLVSQCHRKCTTNKDALLKWTQTCVDVLENYYNWEVYSFVLSHLCPQLADNNTQNTHRQTILRLVKVICQQMQLRFPTSLTFQSVSPDQPTKADVHSEETIKVDPHSGVVPSEVTKADIQSALVRTLSSVITYKKLLSKKDEDDIMSSVIFALNSWYKTGVPCLHFLNVACYEFPESIKKFLNPLLSNLQTRMSSPLTISPILHFLMNLSEVPTLLSNLTLDEFKRIFAIAFKVRDR</sequence>
<reference evidence="1" key="1">
    <citation type="submission" date="2023-04" db="EMBL/GenBank/DDBJ databases">
        <title>Ambrosiozyma monospora NBRC 10751.</title>
        <authorList>
            <person name="Ichikawa N."/>
            <person name="Sato H."/>
            <person name="Tonouchi N."/>
        </authorList>
    </citation>
    <scope>NUCLEOTIDE SEQUENCE</scope>
    <source>
        <strain evidence="1">NBRC 10751</strain>
    </source>
</reference>
<evidence type="ECO:0000313" key="2">
    <source>
        <dbReference type="Proteomes" id="UP001165064"/>
    </source>
</evidence>